<accession>A0ABW2YYX7</accession>
<organism evidence="3 4">
    <name type="scientific">Mucilaginibacter calamicampi</name>
    <dbReference type="NCBI Taxonomy" id="1302352"/>
    <lineage>
        <taxon>Bacteria</taxon>
        <taxon>Pseudomonadati</taxon>
        <taxon>Bacteroidota</taxon>
        <taxon>Sphingobacteriia</taxon>
        <taxon>Sphingobacteriales</taxon>
        <taxon>Sphingobacteriaceae</taxon>
        <taxon>Mucilaginibacter</taxon>
    </lineage>
</organism>
<feature type="domain" description="Butirosin biosynthesis protein H N-terminal" evidence="1">
    <location>
        <begin position="12"/>
        <end position="144"/>
    </location>
</feature>
<dbReference type="InterPro" id="IPR026935">
    <property type="entry name" value="BtrH_N"/>
</dbReference>
<proteinExistence type="predicted"/>
<evidence type="ECO:0000259" key="1">
    <source>
        <dbReference type="Pfam" id="PF14399"/>
    </source>
</evidence>
<keyword evidence="4" id="KW-1185">Reference proteome</keyword>
<reference evidence="4" key="1">
    <citation type="journal article" date="2019" name="Int. J. Syst. Evol. Microbiol.">
        <title>The Global Catalogue of Microorganisms (GCM) 10K type strain sequencing project: providing services to taxonomists for standard genome sequencing and annotation.</title>
        <authorList>
            <consortium name="The Broad Institute Genomics Platform"/>
            <consortium name="The Broad Institute Genome Sequencing Center for Infectious Disease"/>
            <person name="Wu L."/>
            <person name="Ma J."/>
        </authorList>
    </citation>
    <scope>NUCLEOTIDE SEQUENCE [LARGE SCALE GENOMIC DNA]</scope>
    <source>
        <strain evidence="4">CCUG 63418</strain>
    </source>
</reference>
<comment type="caution">
    <text evidence="3">The sequence shown here is derived from an EMBL/GenBank/DDBJ whole genome shotgun (WGS) entry which is preliminary data.</text>
</comment>
<protein>
    <submittedName>
        <fullName evidence="3">BtrH N-terminal domain-containing protein</fullName>
    </submittedName>
</protein>
<dbReference type="InterPro" id="IPR032369">
    <property type="entry name" value="DUF4872"/>
</dbReference>
<evidence type="ECO:0000259" key="2">
    <source>
        <dbReference type="Pfam" id="PF16169"/>
    </source>
</evidence>
<dbReference type="Pfam" id="PF16169">
    <property type="entry name" value="DUF4872"/>
    <property type="match status" value="1"/>
</dbReference>
<dbReference type="RefSeq" id="WP_377098383.1">
    <property type="nucleotide sequence ID" value="NZ_JBHTHU010000005.1"/>
</dbReference>
<dbReference type="Pfam" id="PF14399">
    <property type="entry name" value="BtrH_N"/>
    <property type="match status" value="1"/>
</dbReference>
<evidence type="ECO:0000313" key="4">
    <source>
        <dbReference type="Proteomes" id="UP001596958"/>
    </source>
</evidence>
<dbReference type="EMBL" id="JBHTHU010000005">
    <property type="protein sequence ID" value="MFD0749750.1"/>
    <property type="molecule type" value="Genomic_DNA"/>
</dbReference>
<dbReference type="Proteomes" id="UP001596958">
    <property type="component" value="Unassembled WGS sequence"/>
</dbReference>
<name>A0ABW2YYX7_9SPHI</name>
<feature type="domain" description="DUF4872" evidence="2">
    <location>
        <begin position="156"/>
        <end position="330"/>
    </location>
</feature>
<sequence>MTLDFNHIQAAHCENGVTTSLLRHSGVNQITEPLAFGIGAGLFFVYIPFLKINNGPVIAFRTLPGLIFNRTCKALDIPVVRKKFYSKEAAEKFLNERLAEGHPVGCQVGVYYLPYFPKEYRFHFNAHNIIVFGTEDGNYQVSDPVMEGTNILSPYELERVRFAKGALAPKGQLYYPKQNKPVTDEQIKRGIISGIKKNAFNMLMPGPIAGINGITFTGKRIKKWRDKLGPKEAGLYLAQLVRMQEEIGTGGGGFRYIYGAFLQEAHPYTKQDELLEIAATFTASGDLWRTAAVHAAGIYKGRLGSQDDFNTMGDYLLEIAEIERKAFKALKNIKWH</sequence>
<evidence type="ECO:0000313" key="3">
    <source>
        <dbReference type="EMBL" id="MFD0749750.1"/>
    </source>
</evidence>
<gene>
    <name evidence="3" type="ORF">ACFQZS_06330</name>
</gene>